<reference evidence="3 4" key="1">
    <citation type="journal article" date="2019" name="Nat. Ecol. Evol.">
        <title>Megaphylogeny resolves global patterns of mushroom evolution.</title>
        <authorList>
            <person name="Varga T."/>
            <person name="Krizsan K."/>
            <person name="Foldi C."/>
            <person name="Dima B."/>
            <person name="Sanchez-Garcia M."/>
            <person name="Sanchez-Ramirez S."/>
            <person name="Szollosi G.J."/>
            <person name="Szarkandi J.G."/>
            <person name="Papp V."/>
            <person name="Albert L."/>
            <person name="Andreopoulos W."/>
            <person name="Angelini C."/>
            <person name="Antonin V."/>
            <person name="Barry K.W."/>
            <person name="Bougher N.L."/>
            <person name="Buchanan P."/>
            <person name="Buyck B."/>
            <person name="Bense V."/>
            <person name="Catcheside P."/>
            <person name="Chovatia M."/>
            <person name="Cooper J."/>
            <person name="Damon W."/>
            <person name="Desjardin D."/>
            <person name="Finy P."/>
            <person name="Geml J."/>
            <person name="Haridas S."/>
            <person name="Hughes K."/>
            <person name="Justo A."/>
            <person name="Karasinski D."/>
            <person name="Kautmanova I."/>
            <person name="Kiss B."/>
            <person name="Kocsube S."/>
            <person name="Kotiranta H."/>
            <person name="LaButti K.M."/>
            <person name="Lechner B.E."/>
            <person name="Liimatainen K."/>
            <person name="Lipzen A."/>
            <person name="Lukacs Z."/>
            <person name="Mihaltcheva S."/>
            <person name="Morgado L.N."/>
            <person name="Niskanen T."/>
            <person name="Noordeloos M.E."/>
            <person name="Ohm R.A."/>
            <person name="Ortiz-Santana B."/>
            <person name="Ovrebo C."/>
            <person name="Racz N."/>
            <person name="Riley R."/>
            <person name="Savchenko A."/>
            <person name="Shiryaev A."/>
            <person name="Soop K."/>
            <person name="Spirin V."/>
            <person name="Szebenyi C."/>
            <person name="Tomsovsky M."/>
            <person name="Tulloss R.E."/>
            <person name="Uehling J."/>
            <person name="Grigoriev I.V."/>
            <person name="Vagvolgyi C."/>
            <person name="Papp T."/>
            <person name="Martin F.M."/>
            <person name="Miettinen O."/>
            <person name="Hibbett D.S."/>
            <person name="Nagy L.G."/>
        </authorList>
    </citation>
    <scope>NUCLEOTIDE SEQUENCE [LARGE SCALE GENOMIC DNA]</scope>
    <source>
        <strain evidence="3 4">CBS 962.96</strain>
    </source>
</reference>
<proteinExistence type="predicted"/>
<evidence type="ECO:0000256" key="1">
    <source>
        <dbReference type="ARBA" id="ARBA00022750"/>
    </source>
</evidence>
<evidence type="ECO:0008006" key="5">
    <source>
        <dbReference type="Google" id="ProtNLM"/>
    </source>
</evidence>
<feature type="region of interest" description="Disordered" evidence="2">
    <location>
        <begin position="285"/>
        <end position="309"/>
    </location>
</feature>
<dbReference type="Proteomes" id="UP000297245">
    <property type="component" value="Unassembled WGS sequence"/>
</dbReference>
<accession>A0A4S8LEB6</accession>
<keyword evidence="1" id="KW-0064">Aspartyl protease</keyword>
<dbReference type="InterPro" id="IPR001969">
    <property type="entry name" value="Aspartic_peptidase_AS"/>
</dbReference>
<dbReference type="AlphaFoldDB" id="A0A4S8LEB6"/>
<feature type="region of interest" description="Disordered" evidence="2">
    <location>
        <begin position="37"/>
        <end position="76"/>
    </location>
</feature>
<protein>
    <recommendedName>
        <fullName evidence="5">Peptidase A2 domain-containing protein</fullName>
    </recommendedName>
</protein>
<dbReference type="GO" id="GO:0006508">
    <property type="term" value="P:proteolysis"/>
    <property type="evidence" value="ECO:0007669"/>
    <property type="project" value="InterPro"/>
</dbReference>
<keyword evidence="1" id="KW-0378">Hydrolase</keyword>
<keyword evidence="1" id="KW-0645">Protease</keyword>
<evidence type="ECO:0000256" key="2">
    <source>
        <dbReference type="SAM" id="MobiDB-lite"/>
    </source>
</evidence>
<dbReference type="PROSITE" id="PS00141">
    <property type="entry name" value="ASP_PROTEASE"/>
    <property type="match status" value="1"/>
</dbReference>
<dbReference type="SUPFAM" id="SSF50630">
    <property type="entry name" value="Acid proteases"/>
    <property type="match status" value="1"/>
</dbReference>
<feature type="compositionally biased region" description="Low complexity" evidence="2">
    <location>
        <begin position="41"/>
        <end position="53"/>
    </location>
</feature>
<evidence type="ECO:0000313" key="4">
    <source>
        <dbReference type="Proteomes" id="UP000297245"/>
    </source>
</evidence>
<evidence type="ECO:0000313" key="3">
    <source>
        <dbReference type="EMBL" id="THU87292.1"/>
    </source>
</evidence>
<keyword evidence="4" id="KW-1185">Reference proteome</keyword>
<dbReference type="CDD" id="cd00303">
    <property type="entry name" value="retropepsin_like"/>
    <property type="match status" value="1"/>
</dbReference>
<dbReference type="InterPro" id="IPR021109">
    <property type="entry name" value="Peptidase_aspartic_dom_sf"/>
</dbReference>
<dbReference type="OrthoDB" id="3068303at2759"/>
<sequence>MVRTRLAEAELEDLQAQDEYEDLYCCACTGEEDFHITQEDSASTSSSSHPESATSEEPEPATTEEPTNRSKTFLAKPALNRRSRRRLAREIQTSSSLIRSYNATVADTHNQGLIELRKGMERPPGCTFLGSKATKTAATVNGFEDGIPIIVDSGSDITLISEQAWKSLASKPKIRNGQNIRLLQVTGSTQISGYVPLDLYFHCSEGLVKLAVEAYVVKGMSTPFILGNDFQSQYSLSLIRKEGKATLCFGDTGRNLEVTESSFRQLQDQEGNVLRVHLVGAEEQGLPRHSSTRRRKYHRGKSKGDRELV</sequence>
<dbReference type="Gene3D" id="2.40.70.10">
    <property type="entry name" value="Acid Proteases"/>
    <property type="match status" value="1"/>
</dbReference>
<dbReference type="GO" id="GO:0004190">
    <property type="term" value="F:aspartic-type endopeptidase activity"/>
    <property type="evidence" value="ECO:0007669"/>
    <property type="project" value="UniProtKB-KW"/>
</dbReference>
<feature type="compositionally biased region" description="Basic residues" evidence="2">
    <location>
        <begin position="290"/>
        <end position="301"/>
    </location>
</feature>
<gene>
    <name evidence="3" type="ORF">K435DRAFT_804467</name>
</gene>
<organism evidence="3 4">
    <name type="scientific">Dendrothele bispora (strain CBS 962.96)</name>
    <dbReference type="NCBI Taxonomy" id="1314807"/>
    <lineage>
        <taxon>Eukaryota</taxon>
        <taxon>Fungi</taxon>
        <taxon>Dikarya</taxon>
        <taxon>Basidiomycota</taxon>
        <taxon>Agaricomycotina</taxon>
        <taxon>Agaricomycetes</taxon>
        <taxon>Agaricomycetidae</taxon>
        <taxon>Agaricales</taxon>
        <taxon>Agaricales incertae sedis</taxon>
        <taxon>Dendrothele</taxon>
    </lineage>
</organism>
<dbReference type="EMBL" id="ML179457">
    <property type="protein sequence ID" value="THU87292.1"/>
    <property type="molecule type" value="Genomic_DNA"/>
</dbReference>
<name>A0A4S8LEB6_DENBC</name>